<gene>
    <name evidence="1" type="ORF">OCBIM_22016360mg</name>
</gene>
<reference evidence="1" key="1">
    <citation type="submission" date="2015-07" db="EMBL/GenBank/DDBJ databases">
        <title>MeaNS - Measles Nucleotide Surveillance Program.</title>
        <authorList>
            <person name="Tran T."/>
            <person name="Druce J."/>
        </authorList>
    </citation>
    <scope>NUCLEOTIDE SEQUENCE</scope>
    <source>
        <strain evidence="1">UCB-OBI-ISO-001</strain>
        <tissue evidence="1">Gonad</tissue>
    </source>
</reference>
<dbReference type="EMBL" id="KQ429828">
    <property type="protein sequence ID" value="KOF65055.1"/>
    <property type="molecule type" value="Genomic_DNA"/>
</dbReference>
<dbReference type="Gene3D" id="3.60.10.10">
    <property type="entry name" value="Endonuclease/exonuclease/phosphatase"/>
    <property type="match status" value="1"/>
</dbReference>
<dbReference type="AlphaFoldDB" id="A0A0L8FKC3"/>
<dbReference type="SUPFAM" id="SSF56219">
    <property type="entry name" value="DNase I-like"/>
    <property type="match status" value="1"/>
</dbReference>
<dbReference type="OrthoDB" id="5945655at2759"/>
<evidence type="ECO:0008006" key="2">
    <source>
        <dbReference type="Google" id="ProtNLM"/>
    </source>
</evidence>
<dbReference type="InterPro" id="IPR036691">
    <property type="entry name" value="Endo/exonu/phosph_ase_sf"/>
</dbReference>
<name>A0A0L8FKC3_OCTBM</name>
<evidence type="ECO:0000313" key="1">
    <source>
        <dbReference type="EMBL" id="KOF65055.1"/>
    </source>
</evidence>
<dbReference type="STRING" id="37653.A0A0L8FKC3"/>
<sequence>MYGNILEFKAPQLFNALLKHLRDLHGVENIIRQCLKSRLERRSALIAKELQRYDIHVVAVAEARIHGKGNLVENSAGYHLFGNDREETCKRESGVGFATKTTLVSKFEELPCGHSDRLLSLRLPLRKGRYAILISASAPTMNSSEDDKLSFYLSLTEIIRSITHDDKVVILDDFNACVGKPGVSWKGMGLEVPAGIRGLCSKANILGFAVKEHQDWFDDNDEEISLILEEKQKAFKMLQNVDISANRTVVTYFKAVKATVQRKLKMMQENWWSERCDEIQEASNANNSKLFYS</sequence>
<accession>A0A0L8FKC3</accession>
<proteinExistence type="predicted"/>
<protein>
    <recommendedName>
        <fullName evidence="2">Endonuclease/exonuclease/phosphatase domain-containing protein</fullName>
    </recommendedName>
</protein>
<organism evidence="1">
    <name type="scientific">Octopus bimaculoides</name>
    <name type="common">California two-spotted octopus</name>
    <dbReference type="NCBI Taxonomy" id="37653"/>
    <lineage>
        <taxon>Eukaryota</taxon>
        <taxon>Metazoa</taxon>
        <taxon>Spiralia</taxon>
        <taxon>Lophotrochozoa</taxon>
        <taxon>Mollusca</taxon>
        <taxon>Cephalopoda</taxon>
        <taxon>Coleoidea</taxon>
        <taxon>Octopodiformes</taxon>
        <taxon>Octopoda</taxon>
        <taxon>Incirrata</taxon>
        <taxon>Octopodidae</taxon>
        <taxon>Octopus</taxon>
    </lineage>
</organism>